<evidence type="ECO:0000313" key="2">
    <source>
        <dbReference type="Proteomes" id="UP000270343"/>
    </source>
</evidence>
<gene>
    <name evidence="1" type="ORF">D7231_34485</name>
</gene>
<keyword evidence="2" id="KW-1185">Reference proteome</keyword>
<name>A0A3B0A8U1_9ACTN</name>
<protein>
    <submittedName>
        <fullName evidence="1">Uncharacterized protein</fullName>
    </submittedName>
</protein>
<organism evidence="1 2">
    <name type="scientific">Streptomyces klenkii</name>
    <dbReference type="NCBI Taxonomy" id="1420899"/>
    <lineage>
        <taxon>Bacteria</taxon>
        <taxon>Bacillati</taxon>
        <taxon>Actinomycetota</taxon>
        <taxon>Actinomycetes</taxon>
        <taxon>Kitasatosporales</taxon>
        <taxon>Streptomycetaceae</taxon>
        <taxon>Streptomyces</taxon>
    </lineage>
</organism>
<dbReference type="AlphaFoldDB" id="A0A3B0A8U1"/>
<dbReference type="EMBL" id="RBAM01000053">
    <property type="protein sequence ID" value="RKN56953.1"/>
    <property type="molecule type" value="Genomic_DNA"/>
</dbReference>
<reference evidence="1 2" key="1">
    <citation type="journal article" date="2015" name="Antonie Van Leeuwenhoek">
        <title>Streptomyces klenkii sp. nov., isolated from deep marine sediment.</title>
        <authorList>
            <person name="Veyisoglu A."/>
            <person name="Sahin N."/>
        </authorList>
    </citation>
    <scope>NUCLEOTIDE SEQUENCE [LARGE SCALE GENOMIC DNA]</scope>
    <source>
        <strain evidence="1 2">KCTC 29202</strain>
    </source>
</reference>
<proteinExistence type="predicted"/>
<sequence length="59" mass="6626">MSSGHRSLGWCSGDIGIRHLAGTEQRHHARADTEHQQAAPDEFHEAAWVFELERGFVLS</sequence>
<comment type="caution">
    <text evidence="1">The sequence shown here is derived from an EMBL/GenBank/DDBJ whole genome shotgun (WGS) entry which is preliminary data.</text>
</comment>
<dbReference type="Proteomes" id="UP000270343">
    <property type="component" value="Unassembled WGS sequence"/>
</dbReference>
<evidence type="ECO:0000313" key="1">
    <source>
        <dbReference type="EMBL" id="RKN56953.1"/>
    </source>
</evidence>
<accession>A0A3B0A8U1</accession>